<feature type="transmembrane region" description="Helical" evidence="7">
    <location>
        <begin position="271"/>
        <end position="292"/>
    </location>
</feature>
<organism evidence="9 10">
    <name type="scientific">Candidatus Yanofskybacteria bacterium RIFCSPHIGHO2_01_FULL_41_21</name>
    <dbReference type="NCBI Taxonomy" id="1802660"/>
    <lineage>
        <taxon>Bacteria</taxon>
        <taxon>Candidatus Yanofskyibacteriota</taxon>
    </lineage>
</organism>
<sequence length="464" mass="52396">MKKADLFFNVIRLPIDFGMLLLAGLTAYLLRTQILASLRPVYFELNLPLINYMSLVLLVALVFICAYAVSGLYSMKVRIGKAEELLKIIVASSAGVMLVIIFIFLRQALFNSRFLVLGAWFLAIIFVAIGRLLIRYFQHVAVTRYNFGIQRVVLIGNDIVAQGLKDQLTKHPDTGYRIIAHWETPQLESLAEFGDTVDEVLLITPSYADVTVIDLVDFCHEHHIVFKFVPNLYQTLTKHLDVDTIGAVPVIELKRTPLDGWGRVFKRVIDIISASVGLIIFSPIFLIVAILIKSETSGPVLIRQERVSGKNKFFLLKFRSMIAVDPDGSADSLKEGLLELNERQAGPLFKIKNDPRVTKIGRFIRRTRIDELPQFWNVLKGDISLVGPRPHLPNEINKYEKHHKKVLAIKAGATGLAQISGSSDLDFDEEVTLDSFYIENWSMSMDLKIIFCTIFKMLHDHSAV</sequence>
<dbReference type="InterPro" id="IPR003362">
    <property type="entry name" value="Bact_transf"/>
</dbReference>
<evidence type="ECO:0000256" key="2">
    <source>
        <dbReference type="ARBA" id="ARBA00006464"/>
    </source>
</evidence>
<evidence type="ECO:0000259" key="8">
    <source>
        <dbReference type="Pfam" id="PF02397"/>
    </source>
</evidence>
<evidence type="ECO:0000256" key="4">
    <source>
        <dbReference type="ARBA" id="ARBA00022692"/>
    </source>
</evidence>
<keyword evidence="5 7" id="KW-1133">Transmembrane helix</keyword>
<feature type="transmembrane region" description="Helical" evidence="7">
    <location>
        <begin position="7"/>
        <end position="30"/>
    </location>
</feature>
<dbReference type="AlphaFoldDB" id="A0A1F8EDR7"/>
<feature type="transmembrane region" description="Helical" evidence="7">
    <location>
        <begin position="85"/>
        <end position="108"/>
    </location>
</feature>
<name>A0A1F8EDR7_9BACT</name>
<comment type="caution">
    <text evidence="9">The sequence shown here is derived from an EMBL/GenBank/DDBJ whole genome shotgun (WGS) entry which is preliminary data.</text>
</comment>
<gene>
    <name evidence="9" type="ORF">A2735_00185</name>
</gene>
<keyword evidence="3" id="KW-0808">Transferase</keyword>
<dbReference type="GO" id="GO:0016020">
    <property type="term" value="C:membrane"/>
    <property type="evidence" value="ECO:0007669"/>
    <property type="project" value="UniProtKB-SubCell"/>
</dbReference>
<evidence type="ECO:0000256" key="7">
    <source>
        <dbReference type="SAM" id="Phobius"/>
    </source>
</evidence>
<dbReference type="PANTHER" id="PTHR30576:SF0">
    <property type="entry name" value="UNDECAPRENYL-PHOSPHATE N-ACETYLGALACTOSAMINYL 1-PHOSPHATE TRANSFERASE-RELATED"/>
    <property type="match status" value="1"/>
</dbReference>
<evidence type="ECO:0000256" key="5">
    <source>
        <dbReference type="ARBA" id="ARBA00022989"/>
    </source>
</evidence>
<dbReference type="GO" id="GO:0016780">
    <property type="term" value="F:phosphotransferase activity, for other substituted phosphate groups"/>
    <property type="evidence" value="ECO:0007669"/>
    <property type="project" value="TreeGrafter"/>
</dbReference>
<feature type="transmembrane region" description="Helical" evidence="7">
    <location>
        <begin position="50"/>
        <end position="73"/>
    </location>
</feature>
<evidence type="ECO:0000313" key="9">
    <source>
        <dbReference type="EMBL" id="OGM98115.1"/>
    </source>
</evidence>
<dbReference type="Proteomes" id="UP000178520">
    <property type="component" value="Unassembled WGS sequence"/>
</dbReference>
<dbReference type="Pfam" id="PF02397">
    <property type="entry name" value="Bac_transf"/>
    <property type="match status" value="1"/>
</dbReference>
<feature type="domain" description="Bacterial sugar transferase" evidence="8">
    <location>
        <begin position="266"/>
        <end position="458"/>
    </location>
</feature>
<evidence type="ECO:0000256" key="6">
    <source>
        <dbReference type="ARBA" id="ARBA00023136"/>
    </source>
</evidence>
<keyword evidence="6 7" id="KW-0472">Membrane</keyword>
<dbReference type="EMBL" id="MGJA01000003">
    <property type="protein sequence ID" value="OGM98115.1"/>
    <property type="molecule type" value="Genomic_DNA"/>
</dbReference>
<evidence type="ECO:0000256" key="3">
    <source>
        <dbReference type="ARBA" id="ARBA00022679"/>
    </source>
</evidence>
<dbReference type="NCBIfam" id="TIGR03025">
    <property type="entry name" value="EPS_sugtrans"/>
    <property type="match status" value="1"/>
</dbReference>
<evidence type="ECO:0000256" key="1">
    <source>
        <dbReference type="ARBA" id="ARBA00004141"/>
    </source>
</evidence>
<reference evidence="9 10" key="1">
    <citation type="journal article" date="2016" name="Nat. Commun.">
        <title>Thousands of microbial genomes shed light on interconnected biogeochemical processes in an aquifer system.</title>
        <authorList>
            <person name="Anantharaman K."/>
            <person name="Brown C.T."/>
            <person name="Hug L.A."/>
            <person name="Sharon I."/>
            <person name="Castelle C.J."/>
            <person name="Probst A.J."/>
            <person name="Thomas B.C."/>
            <person name="Singh A."/>
            <person name="Wilkins M.J."/>
            <person name="Karaoz U."/>
            <person name="Brodie E.L."/>
            <person name="Williams K.H."/>
            <person name="Hubbard S.S."/>
            <person name="Banfield J.F."/>
        </authorList>
    </citation>
    <scope>NUCLEOTIDE SEQUENCE [LARGE SCALE GENOMIC DNA]</scope>
</reference>
<feature type="transmembrane region" description="Helical" evidence="7">
    <location>
        <begin position="114"/>
        <end position="134"/>
    </location>
</feature>
<proteinExistence type="inferred from homology"/>
<keyword evidence="4 7" id="KW-0812">Transmembrane</keyword>
<dbReference type="InterPro" id="IPR017475">
    <property type="entry name" value="EPS_sugar_tfrase"/>
</dbReference>
<comment type="subcellular location">
    <subcellularLocation>
        <location evidence="1">Membrane</location>
        <topology evidence="1">Multi-pass membrane protein</topology>
    </subcellularLocation>
</comment>
<protein>
    <recommendedName>
        <fullName evidence="8">Bacterial sugar transferase domain-containing protein</fullName>
    </recommendedName>
</protein>
<dbReference type="PANTHER" id="PTHR30576">
    <property type="entry name" value="COLANIC BIOSYNTHESIS UDP-GLUCOSE LIPID CARRIER TRANSFERASE"/>
    <property type="match status" value="1"/>
</dbReference>
<dbReference type="STRING" id="1802660.A2735_00185"/>
<accession>A0A1F8EDR7</accession>
<evidence type="ECO:0000313" key="10">
    <source>
        <dbReference type="Proteomes" id="UP000178520"/>
    </source>
</evidence>
<comment type="similarity">
    <text evidence="2">Belongs to the bacterial sugar transferase family.</text>
</comment>